<keyword evidence="9" id="KW-0009">Actin-binding</keyword>
<dbReference type="PANTHER" id="PTHR16154">
    <property type="entry name" value="NEURABIN"/>
    <property type="match status" value="1"/>
</dbReference>
<evidence type="ECO:0000256" key="1">
    <source>
        <dbReference type="ARBA" id="ARBA00004245"/>
    </source>
</evidence>
<comment type="caution">
    <text evidence="20">The sequence shown here is derived from an EMBL/GenBank/DDBJ whole genome shotgun (WGS) entry which is preliminary data.</text>
</comment>
<feature type="coiled-coil region" evidence="16">
    <location>
        <begin position="521"/>
        <end position="583"/>
    </location>
</feature>
<dbReference type="SUPFAM" id="SSF50156">
    <property type="entry name" value="PDZ domain-like"/>
    <property type="match status" value="1"/>
</dbReference>
<dbReference type="GO" id="GO:0014069">
    <property type="term" value="C:postsynaptic density"/>
    <property type="evidence" value="ECO:0007669"/>
    <property type="project" value="TreeGrafter"/>
</dbReference>
<dbReference type="PROSITE" id="PS50106">
    <property type="entry name" value="PDZ"/>
    <property type="match status" value="1"/>
</dbReference>
<comment type="subcellular location">
    <subcellularLocation>
        <location evidence="1">Cytoplasm</location>
        <location evidence="1">Cytoskeleton</location>
    </subcellularLocation>
    <subcellularLocation>
        <location evidence="11">Synapse</location>
    </subcellularLocation>
</comment>
<organism evidence="20 21">
    <name type="scientific">Steinernema hermaphroditum</name>
    <dbReference type="NCBI Taxonomy" id="289476"/>
    <lineage>
        <taxon>Eukaryota</taxon>
        <taxon>Metazoa</taxon>
        <taxon>Ecdysozoa</taxon>
        <taxon>Nematoda</taxon>
        <taxon>Chromadorea</taxon>
        <taxon>Rhabditida</taxon>
        <taxon>Tylenchina</taxon>
        <taxon>Panagrolaimomorpha</taxon>
        <taxon>Strongyloidoidea</taxon>
        <taxon>Steinernematidae</taxon>
        <taxon>Steinernema</taxon>
    </lineage>
</organism>
<evidence type="ECO:0000259" key="19">
    <source>
        <dbReference type="PROSITE" id="PS50106"/>
    </source>
</evidence>
<dbReference type="InterPro" id="IPR043446">
    <property type="entry name" value="Neurabin-like"/>
</dbReference>
<evidence type="ECO:0000313" key="20">
    <source>
        <dbReference type="EMBL" id="KAK0424040.1"/>
    </source>
</evidence>
<feature type="domain" description="SAM" evidence="18">
    <location>
        <begin position="770"/>
        <end position="833"/>
    </location>
</feature>
<keyword evidence="6" id="KW-0524">Neurogenesis</keyword>
<evidence type="ECO:0000256" key="16">
    <source>
        <dbReference type="SAM" id="Coils"/>
    </source>
</evidence>
<keyword evidence="2" id="KW-0217">Developmental protein</keyword>
<dbReference type="InterPro" id="IPR001660">
    <property type="entry name" value="SAM"/>
</dbReference>
<evidence type="ECO:0000256" key="8">
    <source>
        <dbReference type="ARBA" id="ARBA00023054"/>
    </source>
</evidence>
<dbReference type="Pfam" id="PF00595">
    <property type="entry name" value="PDZ"/>
    <property type="match status" value="1"/>
</dbReference>
<evidence type="ECO:0000256" key="13">
    <source>
        <dbReference type="ARBA" id="ARBA00076637"/>
    </source>
</evidence>
<keyword evidence="7" id="KW-0770">Synapse</keyword>
<dbReference type="GO" id="GO:0051015">
    <property type="term" value="F:actin filament binding"/>
    <property type="evidence" value="ECO:0007669"/>
    <property type="project" value="TreeGrafter"/>
</dbReference>
<dbReference type="EMBL" id="JAUCMV010000001">
    <property type="protein sequence ID" value="KAK0424040.1"/>
    <property type="molecule type" value="Genomic_DNA"/>
</dbReference>
<evidence type="ECO:0000256" key="5">
    <source>
        <dbReference type="ARBA" id="ARBA00022782"/>
    </source>
</evidence>
<dbReference type="PROSITE" id="PS50105">
    <property type="entry name" value="SAM_DOMAIN"/>
    <property type="match status" value="1"/>
</dbReference>
<dbReference type="SMART" id="SM00228">
    <property type="entry name" value="PDZ"/>
    <property type="match status" value="1"/>
</dbReference>
<dbReference type="Proteomes" id="UP001175271">
    <property type="component" value="Unassembled WGS sequence"/>
</dbReference>
<evidence type="ECO:0000256" key="11">
    <source>
        <dbReference type="ARBA" id="ARBA00034103"/>
    </source>
</evidence>
<keyword evidence="5" id="KW-0221">Differentiation</keyword>
<dbReference type="GO" id="GO:0030425">
    <property type="term" value="C:dendrite"/>
    <property type="evidence" value="ECO:0007669"/>
    <property type="project" value="TreeGrafter"/>
</dbReference>
<dbReference type="Pfam" id="PF17817">
    <property type="entry name" value="PDZ_5"/>
    <property type="match status" value="1"/>
</dbReference>
<keyword evidence="3" id="KW-0963">Cytoplasm</keyword>
<dbReference type="GO" id="GO:0005737">
    <property type="term" value="C:cytoplasm"/>
    <property type="evidence" value="ECO:0007669"/>
    <property type="project" value="TreeGrafter"/>
</dbReference>
<evidence type="ECO:0000256" key="2">
    <source>
        <dbReference type="ARBA" id="ARBA00022473"/>
    </source>
</evidence>
<evidence type="ECO:0000256" key="6">
    <source>
        <dbReference type="ARBA" id="ARBA00022902"/>
    </source>
</evidence>
<dbReference type="FunFam" id="2.30.42.10:FF:000010">
    <property type="entry name" value="Neurabin-1 isoform 1"/>
    <property type="match status" value="1"/>
</dbReference>
<dbReference type="InterPro" id="IPR013761">
    <property type="entry name" value="SAM/pointed_sf"/>
</dbReference>
<dbReference type="GO" id="GO:0015629">
    <property type="term" value="C:actin cytoskeleton"/>
    <property type="evidence" value="ECO:0007669"/>
    <property type="project" value="TreeGrafter"/>
</dbReference>
<evidence type="ECO:0000256" key="3">
    <source>
        <dbReference type="ARBA" id="ARBA00022490"/>
    </source>
</evidence>
<evidence type="ECO:0000256" key="4">
    <source>
        <dbReference type="ARBA" id="ARBA00022553"/>
    </source>
</evidence>
<dbReference type="InterPro" id="IPR001478">
    <property type="entry name" value="PDZ"/>
</dbReference>
<dbReference type="GO" id="GO:0019722">
    <property type="term" value="P:calcium-mediated signaling"/>
    <property type="evidence" value="ECO:0007669"/>
    <property type="project" value="TreeGrafter"/>
</dbReference>
<gene>
    <name evidence="20" type="ORF">QR680_008469</name>
</gene>
<dbReference type="Pfam" id="PF00536">
    <property type="entry name" value="SAM_1"/>
    <property type="match status" value="1"/>
</dbReference>
<protein>
    <recommendedName>
        <fullName evidence="12">Neurabin-1</fullName>
    </recommendedName>
    <alternativeName>
        <fullName evidence="14">Neurabin-I</fullName>
    </alternativeName>
    <alternativeName>
        <fullName evidence="13">Neural tissue-specific F-actin-binding protein I</fullName>
    </alternativeName>
    <alternativeName>
        <fullName evidence="15">Protein phosphatase 1 regulatory subunit 9A</fullName>
    </alternativeName>
</protein>
<dbReference type="SMART" id="SM00454">
    <property type="entry name" value="SAM"/>
    <property type="match status" value="1"/>
</dbReference>
<proteinExistence type="predicted"/>
<feature type="coiled-coil region" evidence="16">
    <location>
        <begin position="607"/>
        <end position="642"/>
    </location>
</feature>
<dbReference type="GO" id="GO:0031175">
    <property type="term" value="P:neuron projection development"/>
    <property type="evidence" value="ECO:0007669"/>
    <property type="project" value="TreeGrafter"/>
</dbReference>
<dbReference type="InterPro" id="IPR036034">
    <property type="entry name" value="PDZ_sf"/>
</dbReference>
<feature type="region of interest" description="Disordered" evidence="17">
    <location>
        <begin position="142"/>
        <end position="243"/>
    </location>
</feature>
<feature type="compositionally biased region" description="Low complexity" evidence="17">
    <location>
        <begin position="218"/>
        <end position="235"/>
    </location>
</feature>
<evidence type="ECO:0000259" key="18">
    <source>
        <dbReference type="PROSITE" id="PS50105"/>
    </source>
</evidence>
<dbReference type="GO" id="GO:0007015">
    <property type="term" value="P:actin filament organization"/>
    <property type="evidence" value="ECO:0007669"/>
    <property type="project" value="TreeGrafter"/>
</dbReference>
<keyword evidence="21" id="KW-1185">Reference proteome</keyword>
<evidence type="ECO:0000256" key="9">
    <source>
        <dbReference type="ARBA" id="ARBA00023203"/>
    </source>
</evidence>
<evidence type="ECO:0000256" key="14">
    <source>
        <dbReference type="ARBA" id="ARBA00077125"/>
    </source>
</evidence>
<reference evidence="20" key="1">
    <citation type="submission" date="2023-06" db="EMBL/GenBank/DDBJ databases">
        <title>Genomic analysis of the entomopathogenic nematode Steinernema hermaphroditum.</title>
        <authorList>
            <person name="Schwarz E.M."/>
            <person name="Heppert J.K."/>
            <person name="Baniya A."/>
            <person name="Schwartz H.T."/>
            <person name="Tan C.-H."/>
            <person name="Antoshechkin I."/>
            <person name="Sternberg P.W."/>
            <person name="Goodrich-Blair H."/>
            <person name="Dillman A.R."/>
        </authorList>
    </citation>
    <scope>NUCLEOTIDE SEQUENCE</scope>
    <source>
        <strain evidence="20">PS9179</strain>
        <tissue evidence="20">Whole animal</tissue>
    </source>
</reference>
<evidence type="ECO:0000256" key="10">
    <source>
        <dbReference type="ARBA" id="ARBA00023212"/>
    </source>
</evidence>
<dbReference type="PANTHER" id="PTHR16154:SF6">
    <property type="entry name" value="SPINOPHILIN, ISOFORM J"/>
    <property type="match status" value="1"/>
</dbReference>
<accession>A0AA39M833</accession>
<dbReference type="FunFam" id="1.10.150.50:FF:000008">
    <property type="entry name" value="Neurabin-1 isoform 1-like protein"/>
    <property type="match status" value="1"/>
</dbReference>
<keyword evidence="4" id="KW-0597">Phosphoprotein</keyword>
<dbReference type="AlphaFoldDB" id="A0AA39M833"/>
<evidence type="ECO:0000256" key="15">
    <source>
        <dbReference type="ARBA" id="ARBA00082439"/>
    </source>
</evidence>
<dbReference type="InterPro" id="IPR040645">
    <property type="entry name" value="Neurabin-1/2_PDZ"/>
</dbReference>
<keyword evidence="8 16" id="KW-0175">Coiled coil</keyword>
<evidence type="ECO:0000256" key="7">
    <source>
        <dbReference type="ARBA" id="ARBA00023018"/>
    </source>
</evidence>
<evidence type="ECO:0000313" key="21">
    <source>
        <dbReference type="Proteomes" id="UP001175271"/>
    </source>
</evidence>
<dbReference type="Gene3D" id="2.30.42.10">
    <property type="match status" value="1"/>
</dbReference>
<dbReference type="Gene3D" id="1.10.150.50">
    <property type="entry name" value="Transcription Factor, Ets-1"/>
    <property type="match status" value="1"/>
</dbReference>
<sequence>MTTLIDRGYGYELMSLEKAPLVTRAWVAERGVQAKSYSLLVCRNICSVQIRAVSKCLPEDVTSNDHYDARVVYRRSANALLAHEGAVRTAGAQRPTPSNLLFQLHRLHADLSQLQCQRTAAGAPSEAVTRNFTDLASDLDKITSPPTLIVPKPYPKITDSLRYGKKGSSSSSDDDASGAAPPPPSDLPPSARTPNGATSYEPYWRDPSYYKRRFGVESSTGTGTTTNTSTCSSNGGDDDRSELLSAAGSLPRRMSDIGGPLNPYESFATTSSSSTSSAATTFAMIRRRDPTPSAGNGLPETVIDDEEDGLIDIVRGLSPDLDGSVENRKVSFSTAPIKVFSTHGVEEYDRRNDEVDPVASCAEYELERRLEKMDLFDVTLEKGPEGLGISIVGLGVQADAGLEKLGIFIKSITPGGAVHRDGRIQVCDQIVNVDGQSLIGVTQEFAGQTLRSTGRIINFTVGRDPNVKGSEVEALIQDSLDKDRICQQLVAEASKIQTGGESELSQDEATPPTSRRFLFEEHEIRARIHTLELELEDSQKKADTMQNVLESSRREYRMLQDKFEEANNIINELRARYHEIAEKENCNREEAHTLALNQKDIEYNNVISTLRDKIKDLEDQLVENAKRRSSVVEGELQDLKEQLAARDISPAMAYKPTSNLENYDVKSKLLHMKSSQTSRILPTKTSTPIQMVDSGVQSSLEEAEKLTCATSACNSPIPRISEPASPAVSSKFPQLHRKILFPLRKKHMVHENEFWRENYEAMQGLQVLHWSSDDICQLLVQIGLDKYIHEFSVNNVTGPKFLELDNTKLKNMGIQNHSDRSIIKKKIKTIKSRIERERKMLEKESRARTMNMIP</sequence>
<evidence type="ECO:0000256" key="17">
    <source>
        <dbReference type="SAM" id="MobiDB-lite"/>
    </source>
</evidence>
<dbReference type="SUPFAM" id="SSF47769">
    <property type="entry name" value="SAM/Pointed domain"/>
    <property type="match status" value="1"/>
</dbReference>
<evidence type="ECO:0000256" key="12">
    <source>
        <dbReference type="ARBA" id="ARBA00067399"/>
    </source>
</evidence>
<keyword evidence="10" id="KW-0206">Cytoskeleton</keyword>
<name>A0AA39M833_9BILA</name>
<feature type="domain" description="PDZ" evidence="19">
    <location>
        <begin position="377"/>
        <end position="465"/>
    </location>
</feature>